<comment type="similarity">
    <text evidence="8">Belongs to the binding-protein-dependent transport system permease family.</text>
</comment>
<dbReference type="SUPFAM" id="SSF161098">
    <property type="entry name" value="MetI-like"/>
    <property type="match status" value="2"/>
</dbReference>
<evidence type="ECO:0000256" key="2">
    <source>
        <dbReference type="ARBA" id="ARBA00022448"/>
    </source>
</evidence>
<evidence type="ECO:0000259" key="9">
    <source>
        <dbReference type="PROSITE" id="PS50928"/>
    </source>
</evidence>
<dbReference type="GO" id="GO:0055085">
    <property type="term" value="P:transmembrane transport"/>
    <property type="evidence" value="ECO:0007669"/>
    <property type="project" value="InterPro"/>
</dbReference>
<protein>
    <submittedName>
        <fullName evidence="10">Iron ABC transporter permease</fullName>
    </submittedName>
</protein>
<evidence type="ECO:0000256" key="7">
    <source>
        <dbReference type="ARBA" id="ARBA00023136"/>
    </source>
</evidence>
<feature type="transmembrane region" description="Helical" evidence="8">
    <location>
        <begin position="12"/>
        <end position="35"/>
    </location>
</feature>
<accession>A0A2T6G970</accession>
<feature type="transmembrane region" description="Helical" evidence="8">
    <location>
        <begin position="402"/>
        <end position="423"/>
    </location>
</feature>
<name>A0A2T6G970_9BACL</name>
<feature type="transmembrane region" description="Helical" evidence="8">
    <location>
        <begin position="209"/>
        <end position="231"/>
    </location>
</feature>
<feature type="transmembrane region" description="Helical" evidence="8">
    <location>
        <begin position="305"/>
        <end position="330"/>
    </location>
</feature>
<keyword evidence="3" id="KW-1003">Cell membrane</keyword>
<comment type="subcellular location">
    <subcellularLocation>
        <location evidence="1">Cell inner membrane</location>
        <topology evidence="1">Multi-pass membrane protein</topology>
    </subcellularLocation>
    <subcellularLocation>
        <location evidence="8">Cell membrane</location>
        <topology evidence="8">Multi-pass membrane protein</topology>
    </subcellularLocation>
</comment>
<feature type="domain" description="ABC transmembrane type-1" evidence="9">
    <location>
        <begin position="69"/>
        <end position="274"/>
    </location>
</feature>
<evidence type="ECO:0000313" key="11">
    <source>
        <dbReference type="Proteomes" id="UP000244184"/>
    </source>
</evidence>
<comment type="caution">
    <text evidence="10">The sequence shown here is derived from an EMBL/GenBank/DDBJ whole genome shotgun (WGS) entry which is preliminary data.</text>
</comment>
<feature type="transmembrane region" description="Helical" evidence="8">
    <location>
        <begin position="148"/>
        <end position="172"/>
    </location>
</feature>
<keyword evidence="2 8" id="KW-0813">Transport</keyword>
<keyword evidence="6 8" id="KW-1133">Transmembrane helix</keyword>
<reference evidence="10 11" key="1">
    <citation type="submission" date="2018-03" db="EMBL/GenBank/DDBJ databases">
        <title>Genome sequence of Paenibacillus elgii strain AC13 an antimicrobial compound producing bacteria.</title>
        <authorList>
            <person name="Kurokawa A.S."/>
            <person name="Araujo J.F."/>
            <person name="Costa R.A."/>
            <person name="Ortega D.B."/>
            <person name="Pires A.S."/>
            <person name="Pappas G.J.Jr."/>
            <person name="Franco O.L."/>
            <person name="Barreto C."/>
            <person name="Magalhaes B.S."/>
            <person name="Kruger R.H."/>
        </authorList>
    </citation>
    <scope>NUCLEOTIDE SEQUENCE [LARGE SCALE GENOMIC DNA]</scope>
    <source>
        <strain evidence="10 11">AC13</strain>
    </source>
</reference>
<evidence type="ECO:0000256" key="5">
    <source>
        <dbReference type="ARBA" id="ARBA00022692"/>
    </source>
</evidence>
<evidence type="ECO:0000256" key="1">
    <source>
        <dbReference type="ARBA" id="ARBA00004429"/>
    </source>
</evidence>
<dbReference type="EMBL" id="PYHP01000007">
    <property type="protein sequence ID" value="PUA40709.1"/>
    <property type="molecule type" value="Genomic_DNA"/>
</dbReference>
<feature type="transmembrane region" description="Helical" evidence="8">
    <location>
        <begin position="104"/>
        <end position="128"/>
    </location>
</feature>
<evidence type="ECO:0000313" key="10">
    <source>
        <dbReference type="EMBL" id="PUA40709.1"/>
    </source>
</evidence>
<evidence type="ECO:0000256" key="6">
    <source>
        <dbReference type="ARBA" id="ARBA00022989"/>
    </source>
</evidence>
<evidence type="ECO:0000256" key="4">
    <source>
        <dbReference type="ARBA" id="ARBA00022519"/>
    </source>
</evidence>
<feature type="transmembrane region" description="Helical" evidence="8">
    <location>
        <begin position="429"/>
        <end position="449"/>
    </location>
</feature>
<evidence type="ECO:0000256" key="3">
    <source>
        <dbReference type="ARBA" id="ARBA00022475"/>
    </source>
</evidence>
<feature type="transmembrane region" description="Helical" evidence="8">
    <location>
        <begin position="541"/>
        <end position="564"/>
    </location>
</feature>
<evidence type="ECO:0000256" key="8">
    <source>
        <dbReference type="RuleBase" id="RU363032"/>
    </source>
</evidence>
<feature type="transmembrane region" description="Helical" evidence="8">
    <location>
        <begin position="368"/>
        <end position="390"/>
    </location>
</feature>
<feature type="transmembrane region" description="Helical" evidence="8">
    <location>
        <begin position="255"/>
        <end position="274"/>
    </location>
</feature>
<organism evidence="10 11">
    <name type="scientific">Paenibacillus elgii</name>
    <dbReference type="NCBI Taxonomy" id="189691"/>
    <lineage>
        <taxon>Bacteria</taxon>
        <taxon>Bacillati</taxon>
        <taxon>Bacillota</taxon>
        <taxon>Bacilli</taxon>
        <taxon>Bacillales</taxon>
        <taxon>Paenibacillaceae</taxon>
        <taxon>Paenibacillus</taxon>
    </lineage>
</organism>
<dbReference type="PANTHER" id="PTHR43357">
    <property type="entry name" value="INNER MEMBRANE ABC TRANSPORTER PERMEASE PROTEIN YDCV"/>
    <property type="match status" value="1"/>
</dbReference>
<proteinExistence type="inferred from homology"/>
<dbReference type="PROSITE" id="PS50928">
    <property type="entry name" value="ABC_TM1"/>
    <property type="match status" value="2"/>
</dbReference>
<dbReference type="PANTHER" id="PTHR43357:SF4">
    <property type="entry name" value="INNER MEMBRANE ABC TRANSPORTER PERMEASE PROTEIN YDCV"/>
    <property type="match status" value="1"/>
</dbReference>
<dbReference type="CDD" id="cd06261">
    <property type="entry name" value="TM_PBP2"/>
    <property type="match status" value="2"/>
</dbReference>
<feature type="domain" description="ABC transmembrane type-1" evidence="9">
    <location>
        <begin position="364"/>
        <end position="563"/>
    </location>
</feature>
<feature type="transmembrane region" description="Helical" evidence="8">
    <location>
        <begin position="69"/>
        <end position="92"/>
    </location>
</feature>
<keyword evidence="4" id="KW-0997">Cell inner membrane</keyword>
<dbReference type="InterPro" id="IPR000515">
    <property type="entry name" value="MetI-like"/>
</dbReference>
<dbReference type="AlphaFoldDB" id="A0A2T6G970"/>
<sequence>MSKMNRFKEALFSGKIIGIIIAALLVWFIVAFLVYPNLNLLIATFFSDGSFSVKPFQKLLHSTRALKSLLNSFVLAVSLVVTVNVVGIFLVLVTEYYEIKGAKLLRLGYMTTLIYSGIVLVFGYKFVYGEGGIITKILVQLFPHLNPAWFTGYWAVLYVMTFAITSNHVIFLSNAIKKIDYQTIEAARNMGASSFYILRRVVFPVLKPTLFAVTVLLFLTGLSATSAPLVLGGRDFQTITPMILTFVQSLTSRDMASLLAMILGAFTWILLSILRKVEKDGNYISISKVKSQIVKQKINSKLANIMVHGLAYLLFGIYALPVILIVIFSFTDNYSIITATLSFDRFTFANYARLFTHFSDFKPYGVSILYSSVSSILVVILALIVSRILHKYKNIFSTVLEYAMLIPWLLPSTLIALGLIITYDSPKLIMLNQVLTGSVYILLIAYVIVQIPFTLRMLRAAFFTVDRSLEDASQSLGAGPFYTFRRVLLPILLPSTLAVLAMNFNGHLADYDLAVFLYHPIMQPLGIVIKNSTSEQASGDVQALVLVFSVILMVLSSITLYLVYGRKSKE</sequence>
<dbReference type="Proteomes" id="UP000244184">
    <property type="component" value="Unassembled WGS sequence"/>
</dbReference>
<dbReference type="Gene3D" id="1.10.3720.10">
    <property type="entry name" value="MetI-like"/>
    <property type="match status" value="2"/>
</dbReference>
<gene>
    <name evidence="10" type="ORF">C8Z91_02450</name>
</gene>
<feature type="transmembrane region" description="Helical" evidence="8">
    <location>
        <begin position="487"/>
        <end position="504"/>
    </location>
</feature>
<keyword evidence="7 8" id="KW-0472">Membrane</keyword>
<dbReference type="InterPro" id="IPR035906">
    <property type="entry name" value="MetI-like_sf"/>
</dbReference>
<dbReference type="GO" id="GO:0005886">
    <property type="term" value="C:plasma membrane"/>
    <property type="evidence" value="ECO:0007669"/>
    <property type="project" value="UniProtKB-SubCell"/>
</dbReference>
<dbReference type="Pfam" id="PF00528">
    <property type="entry name" value="BPD_transp_1"/>
    <property type="match status" value="1"/>
</dbReference>
<keyword evidence="5 8" id="KW-0812">Transmembrane</keyword>